<gene>
    <name evidence="2" type="ORF">IAB90_00110</name>
</gene>
<reference evidence="2" key="1">
    <citation type="submission" date="2020-10" db="EMBL/GenBank/DDBJ databases">
        <authorList>
            <person name="Gilroy R."/>
        </authorList>
    </citation>
    <scope>NUCLEOTIDE SEQUENCE</scope>
    <source>
        <strain evidence="2">ChiW25-3613</strain>
    </source>
</reference>
<feature type="region of interest" description="Disordered" evidence="1">
    <location>
        <begin position="1"/>
        <end position="44"/>
    </location>
</feature>
<reference evidence="2" key="2">
    <citation type="journal article" date="2021" name="PeerJ">
        <title>Extensive microbial diversity within the chicken gut microbiome revealed by metagenomics and culture.</title>
        <authorList>
            <person name="Gilroy R."/>
            <person name="Ravi A."/>
            <person name="Getino M."/>
            <person name="Pursley I."/>
            <person name="Horton D.L."/>
            <person name="Alikhan N.F."/>
            <person name="Baker D."/>
            <person name="Gharbi K."/>
            <person name="Hall N."/>
            <person name="Watson M."/>
            <person name="Adriaenssens E.M."/>
            <person name="Foster-Nyarko E."/>
            <person name="Jarju S."/>
            <person name="Secka A."/>
            <person name="Antonio M."/>
            <person name="Oren A."/>
            <person name="Chaudhuri R.R."/>
            <person name="La Ragione R."/>
            <person name="Hildebrand F."/>
            <person name="Pallen M.J."/>
        </authorList>
    </citation>
    <scope>NUCLEOTIDE SEQUENCE</scope>
    <source>
        <strain evidence="2">ChiW25-3613</strain>
    </source>
</reference>
<evidence type="ECO:0000313" key="3">
    <source>
        <dbReference type="Proteomes" id="UP000824179"/>
    </source>
</evidence>
<dbReference type="EMBL" id="DVHB01000003">
    <property type="protein sequence ID" value="HIR38763.1"/>
    <property type="molecule type" value="Genomic_DNA"/>
</dbReference>
<organism evidence="2 3">
    <name type="scientific">Candidatus Coproplasma stercoripullorum</name>
    <dbReference type="NCBI Taxonomy" id="2840751"/>
    <lineage>
        <taxon>Bacteria</taxon>
        <taxon>Bacillati</taxon>
        <taxon>Bacillota</taxon>
        <taxon>Clostridia</taxon>
        <taxon>Eubacteriales</taxon>
        <taxon>Candidatus Coproplasma</taxon>
    </lineage>
</organism>
<protein>
    <submittedName>
        <fullName evidence="2">Uncharacterized protein</fullName>
    </submittedName>
</protein>
<dbReference type="AlphaFoldDB" id="A0A9D1DAI5"/>
<name>A0A9D1DAI5_9FIRM</name>
<sequence length="125" mass="13524">MDISETKETAGAAKEAAETAENNRITETTVEYQEGTSGTSAPTGAWSSAIPAVQEGRYLWTRVTLTFASGSTAVFYSVGKIGARGDDVYSFVIRDGNLIQVKASAADDNVQYGIYRKQYAFFTKK</sequence>
<evidence type="ECO:0000256" key="1">
    <source>
        <dbReference type="SAM" id="MobiDB-lite"/>
    </source>
</evidence>
<accession>A0A9D1DAI5</accession>
<proteinExistence type="predicted"/>
<dbReference type="Proteomes" id="UP000824179">
    <property type="component" value="Unassembled WGS sequence"/>
</dbReference>
<evidence type="ECO:0000313" key="2">
    <source>
        <dbReference type="EMBL" id="HIR38763.1"/>
    </source>
</evidence>
<feature type="compositionally biased region" description="Polar residues" evidence="1">
    <location>
        <begin position="22"/>
        <end position="44"/>
    </location>
</feature>
<comment type="caution">
    <text evidence="2">The sequence shown here is derived from an EMBL/GenBank/DDBJ whole genome shotgun (WGS) entry which is preliminary data.</text>
</comment>